<dbReference type="SUPFAM" id="SSF81324">
    <property type="entry name" value="Voltage-gated potassium channels"/>
    <property type="match status" value="1"/>
</dbReference>
<evidence type="ECO:0000256" key="8">
    <source>
        <dbReference type="SAM" id="MobiDB-lite"/>
    </source>
</evidence>
<keyword evidence="4 9" id="KW-1133">Transmembrane helix</keyword>
<dbReference type="InterPro" id="IPR018490">
    <property type="entry name" value="cNMP-bd_dom_sf"/>
</dbReference>
<dbReference type="SUPFAM" id="SSF51206">
    <property type="entry name" value="cAMP-binding domain-like"/>
    <property type="match status" value="1"/>
</dbReference>
<evidence type="ECO:0000313" key="11">
    <source>
        <dbReference type="EMBL" id="CAD9263592.1"/>
    </source>
</evidence>
<dbReference type="Pfam" id="PF00520">
    <property type="entry name" value="Ion_trans"/>
    <property type="match status" value="1"/>
</dbReference>
<feature type="region of interest" description="Disordered" evidence="8">
    <location>
        <begin position="864"/>
        <end position="902"/>
    </location>
</feature>
<keyword evidence="2" id="KW-0813">Transport</keyword>
<evidence type="ECO:0000259" key="10">
    <source>
        <dbReference type="PROSITE" id="PS50042"/>
    </source>
</evidence>
<protein>
    <recommendedName>
        <fullName evidence="10">Cyclic nucleotide-binding domain-containing protein</fullName>
    </recommendedName>
</protein>
<name>A0A7S1XVK1_9STRA</name>
<feature type="region of interest" description="Disordered" evidence="8">
    <location>
        <begin position="601"/>
        <end position="625"/>
    </location>
</feature>
<dbReference type="PANTHER" id="PTHR47823:SF9">
    <property type="entry name" value="CHROMOSOME UNDETERMINED SCAFFOLD_10, WHOLE GENOME SHOTGUN SEQUENCE"/>
    <property type="match status" value="1"/>
</dbReference>
<proteinExistence type="predicted"/>
<dbReference type="GO" id="GO:0005249">
    <property type="term" value="F:voltage-gated potassium channel activity"/>
    <property type="evidence" value="ECO:0007669"/>
    <property type="project" value="InterPro"/>
</dbReference>
<feature type="compositionally biased region" description="Polar residues" evidence="8">
    <location>
        <begin position="893"/>
        <end position="902"/>
    </location>
</feature>
<gene>
    <name evidence="11" type="ORF">PPAR1163_LOCUS21977</name>
</gene>
<keyword evidence="7" id="KW-0407">Ion channel</keyword>
<keyword evidence="3 9" id="KW-0812">Transmembrane</keyword>
<dbReference type="GO" id="GO:0016020">
    <property type="term" value="C:membrane"/>
    <property type="evidence" value="ECO:0007669"/>
    <property type="project" value="UniProtKB-SubCell"/>
</dbReference>
<feature type="compositionally biased region" description="Low complexity" evidence="8">
    <location>
        <begin position="531"/>
        <end position="540"/>
    </location>
</feature>
<dbReference type="InterPro" id="IPR003938">
    <property type="entry name" value="K_chnl_volt-dep_EAG/ELK/ERG"/>
</dbReference>
<feature type="region of interest" description="Disordered" evidence="8">
    <location>
        <begin position="1038"/>
        <end position="1059"/>
    </location>
</feature>
<dbReference type="PRINTS" id="PR01463">
    <property type="entry name" value="EAGCHANLFMLY"/>
</dbReference>
<feature type="region of interest" description="Disordered" evidence="8">
    <location>
        <begin position="429"/>
        <end position="570"/>
    </location>
</feature>
<accession>A0A7S1XVK1</accession>
<evidence type="ECO:0000256" key="2">
    <source>
        <dbReference type="ARBA" id="ARBA00022448"/>
    </source>
</evidence>
<dbReference type="InterPro" id="IPR014710">
    <property type="entry name" value="RmlC-like_jellyroll"/>
</dbReference>
<evidence type="ECO:0000256" key="1">
    <source>
        <dbReference type="ARBA" id="ARBA00004141"/>
    </source>
</evidence>
<dbReference type="PROSITE" id="PS50042">
    <property type="entry name" value="CNMP_BINDING_3"/>
    <property type="match status" value="1"/>
</dbReference>
<dbReference type="Gene3D" id="1.10.287.70">
    <property type="match status" value="1"/>
</dbReference>
<dbReference type="Gene3D" id="2.60.120.10">
    <property type="entry name" value="Jelly Rolls"/>
    <property type="match status" value="1"/>
</dbReference>
<evidence type="ECO:0000256" key="4">
    <source>
        <dbReference type="ARBA" id="ARBA00022989"/>
    </source>
</evidence>
<feature type="compositionally biased region" description="Low complexity" evidence="8">
    <location>
        <begin position="1042"/>
        <end position="1059"/>
    </location>
</feature>
<evidence type="ECO:0000256" key="6">
    <source>
        <dbReference type="ARBA" id="ARBA00023136"/>
    </source>
</evidence>
<feature type="transmembrane region" description="Helical" evidence="9">
    <location>
        <begin position="161"/>
        <end position="181"/>
    </location>
</feature>
<feature type="transmembrane region" description="Helical" evidence="9">
    <location>
        <begin position="57"/>
        <end position="76"/>
    </location>
</feature>
<feature type="transmembrane region" description="Helical" evidence="9">
    <location>
        <begin position="202"/>
        <end position="227"/>
    </location>
</feature>
<sequence>MDVYAVRDALAVHYHTHTGGRKSYRNVWFHHKNIEEHFLFDPASDYYLCYVNVMKVLDLYAVIATPLVVALCLMGDPEETWTLIFDHIVTAAIFIDMAVTCNTVTVEWKAEAEPNLICTRKEIVRNYISGGLALSDFIAASCFLVILPFEDQIWGLAVIRLLRLLRLNRIFTAIRAALRVGSKLEVRIMNNTLGKFIIKVRIYVCIVVVLILLHFLTCGLMSVGGIGMHYNEPNWLDLVHDDGDSRFDVYVTAFYWATMTLTSIGYGDIVMVTTMERLYAIFTMLLGATGYAFFLSVVSDELRVQLLNQREEDEVQKDIAGIEEFISHLKGIEVHEEVLRAVKQVLVHRRRATGASRLYGKDGLLSASPGLRRHISMYFSEHVLKRVAFLNARGSDLFCDSGSFLDGESIMQSDSFAAFRISNMSPRLSPMGLPSPAGSASDIHQRRGHERHSRKHHRGGRLSRLFKDDPRHRLKGLGSTKHGHGEPTPKSTRAAPGQPPQVQYTRVATGGAAGDPLESSPRRGGAAGLPLESSRAAQAEAAERSLEQEDDDVSSNDANEAKDQFGGGDVELQEAKMDATRASAAGGTSRRRPSYERRGYFKERWSAGEPEADRARDTLDSTRGSELLTRRSTLGRMMDAVTETWIPKGLRRSDTTDSFGVGMDDPAILKVVGAGGFAETETCFRQFRILLADSMSVQVFAQGEKIVRESDKNDCFYIVKSGHVLVTQHRFSTVEENLIRTSRRVLAAPHRADKDDGASDHHYFGEEILLHPTAHLPALYSAKARTVVDTYTITRKDFWHSLDKMRLVGVNDSVEELIMHVQAVMRFRRMVHVFWIFSKVRRRRNLLWTEEMCWKAIGQYHRAHKHHHHRSSAHGGHRRRGSGAAFHVPSGQGAENGSPLTGHQQSVFAYNITGVGGAPLPPAPVDLGHQTSAGSSNSAASGGGGSEAGKAALGLDPKFLSMPGGAADSAPAAPPTPDKRIDQIQLAIEAMHANMQEMHSAVGEMHKRIHSMREVSFGARYSQDGVSPVNRFSNLSLDSALSGSTPTGRRSSSSDNIIG</sequence>
<feature type="transmembrane region" description="Helical" evidence="9">
    <location>
        <begin position="88"/>
        <end position="106"/>
    </location>
</feature>
<feature type="compositionally biased region" description="Low complexity" evidence="8">
    <location>
        <begin position="925"/>
        <end position="940"/>
    </location>
</feature>
<feature type="region of interest" description="Disordered" evidence="8">
    <location>
        <begin position="921"/>
        <end position="978"/>
    </location>
</feature>
<dbReference type="InterPro" id="IPR000595">
    <property type="entry name" value="cNMP-bd_dom"/>
</dbReference>
<dbReference type="EMBL" id="HBGJ01034653">
    <property type="protein sequence ID" value="CAD9263592.1"/>
    <property type="molecule type" value="Transcribed_RNA"/>
</dbReference>
<reference evidence="11" key="1">
    <citation type="submission" date="2021-01" db="EMBL/GenBank/DDBJ databases">
        <authorList>
            <person name="Corre E."/>
            <person name="Pelletier E."/>
            <person name="Niang G."/>
            <person name="Scheremetjew M."/>
            <person name="Finn R."/>
            <person name="Kale V."/>
            <person name="Holt S."/>
            <person name="Cochrane G."/>
            <person name="Meng A."/>
            <person name="Brown T."/>
            <person name="Cohen L."/>
        </authorList>
    </citation>
    <scope>NUCLEOTIDE SEQUENCE</scope>
    <source>
        <strain evidence="11">CCMP2877</strain>
    </source>
</reference>
<feature type="compositionally biased region" description="Basic residues" evidence="8">
    <location>
        <begin position="446"/>
        <end position="461"/>
    </location>
</feature>
<organism evidence="11">
    <name type="scientific">Phaeomonas parva</name>
    <dbReference type="NCBI Taxonomy" id="124430"/>
    <lineage>
        <taxon>Eukaryota</taxon>
        <taxon>Sar</taxon>
        <taxon>Stramenopiles</taxon>
        <taxon>Ochrophyta</taxon>
        <taxon>Pinguiophyceae</taxon>
        <taxon>Pinguiochrysidales</taxon>
        <taxon>Pinguiochrysidaceae</taxon>
        <taxon>Phaeomonas</taxon>
    </lineage>
</organism>
<evidence type="ECO:0000256" key="7">
    <source>
        <dbReference type="ARBA" id="ARBA00023303"/>
    </source>
</evidence>
<comment type="subcellular location">
    <subcellularLocation>
        <location evidence="1">Membrane</location>
        <topology evidence="1">Multi-pass membrane protein</topology>
    </subcellularLocation>
</comment>
<keyword evidence="5" id="KW-0406">Ion transport</keyword>
<dbReference type="InterPro" id="IPR005821">
    <property type="entry name" value="Ion_trans_dom"/>
</dbReference>
<feature type="domain" description="Cyclic nucleotide-binding" evidence="10">
    <location>
        <begin position="691"/>
        <end position="798"/>
    </location>
</feature>
<feature type="transmembrane region" description="Helical" evidence="9">
    <location>
        <begin position="127"/>
        <end position="149"/>
    </location>
</feature>
<dbReference type="SMART" id="SM00100">
    <property type="entry name" value="cNMP"/>
    <property type="match status" value="1"/>
</dbReference>
<evidence type="ECO:0000256" key="9">
    <source>
        <dbReference type="SAM" id="Phobius"/>
    </source>
</evidence>
<dbReference type="AlphaFoldDB" id="A0A7S1XVK1"/>
<dbReference type="CDD" id="cd00038">
    <property type="entry name" value="CAP_ED"/>
    <property type="match status" value="1"/>
</dbReference>
<feature type="transmembrane region" description="Helical" evidence="9">
    <location>
        <begin position="278"/>
        <end position="298"/>
    </location>
</feature>
<feature type="compositionally biased region" description="Basic residues" evidence="8">
    <location>
        <begin position="864"/>
        <end position="881"/>
    </location>
</feature>
<feature type="transmembrane region" description="Helical" evidence="9">
    <location>
        <begin position="247"/>
        <end position="266"/>
    </location>
</feature>
<dbReference type="PANTHER" id="PTHR47823">
    <property type="entry name" value="ION_TRANS DOMAIN-CONTAINING PROTEIN"/>
    <property type="match status" value="1"/>
</dbReference>
<feature type="compositionally biased region" description="Basic and acidic residues" evidence="8">
    <location>
        <begin position="601"/>
        <end position="620"/>
    </location>
</feature>
<evidence type="ECO:0000256" key="5">
    <source>
        <dbReference type="ARBA" id="ARBA00023065"/>
    </source>
</evidence>
<evidence type="ECO:0000256" key="3">
    <source>
        <dbReference type="ARBA" id="ARBA00022692"/>
    </source>
</evidence>
<keyword evidence="6 9" id="KW-0472">Membrane</keyword>